<name>A0A6A4H833_9AGAR</name>
<accession>A0A6A4H833</accession>
<organism evidence="1 2">
    <name type="scientific">Gymnopus androsaceus JB14</name>
    <dbReference type="NCBI Taxonomy" id="1447944"/>
    <lineage>
        <taxon>Eukaryota</taxon>
        <taxon>Fungi</taxon>
        <taxon>Dikarya</taxon>
        <taxon>Basidiomycota</taxon>
        <taxon>Agaricomycotina</taxon>
        <taxon>Agaricomycetes</taxon>
        <taxon>Agaricomycetidae</taxon>
        <taxon>Agaricales</taxon>
        <taxon>Marasmiineae</taxon>
        <taxon>Omphalotaceae</taxon>
        <taxon>Gymnopus</taxon>
    </lineage>
</organism>
<sequence length="162" mass="17467">MTRATGILGSDEEECLAVLCLAVLLPSTEDLGEPAGLSALLAPLLGGASATKYCLCVSSLHGSTSIDLTCPPFFFLPSRHSVILSPIACLIERDIPEPEFDTDALEVLAPSSTQPSLFNHPETLCLYSRVYSYHSKLQGYGKVLMDGLHSRGWIYANEIHSI</sequence>
<keyword evidence="2" id="KW-1185">Reference proteome</keyword>
<dbReference type="EMBL" id="ML769561">
    <property type="protein sequence ID" value="KAE9393900.1"/>
    <property type="molecule type" value="Genomic_DNA"/>
</dbReference>
<evidence type="ECO:0000313" key="1">
    <source>
        <dbReference type="EMBL" id="KAE9393900.1"/>
    </source>
</evidence>
<proteinExistence type="predicted"/>
<protein>
    <submittedName>
        <fullName evidence="1">Uncharacterized protein</fullName>
    </submittedName>
</protein>
<reference evidence="1" key="1">
    <citation type="journal article" date="2019" name="Environ. Microbiol.">
        <title>Fungal ecological strategies reflected in gene transcription - a case study of two litter decomposers.</title>
        <authorList>
            <person name="Barbi F."/>
            <person name="Kohler A."/>
            <person name="Barry K."/>
            <person name="Baskaran P."/>
            <person name="Daum C."/>
            <person name="Fauchery L."/>
            <person name="Ihrmark K."/>
            <person name="Kuo A."/>
            <person name="LaButti K."/>
            <person name="Lipzen A."/>
            <person name="Morin E."/>
            <person name="Grigoriev I.V."/>
            <person name="Henrissat B."/>
            <person name="Lindahl B."/>
            <person name="Martin F."/>
        </authorList>
    </citation>
    <scope>NUCLEOTIDE SEQUENCE</scope>
    <source>
        <strain evidence="1">JB14</strain>
    </source>
</reference>
<dbReference type="AlphaFoldDB" id="A0A6A4H833"/>
<gene>
    <name evidence="1" type="ORF">BT96DRAFT_202221</name>
</gene>
<evidence type="ECO:0000313" key="2">
    <source>
        <dbReference type="Proteomes" id="UP000799118"/>
    </source>
</evidence>
<dbReference type="Proteomes" id="UP000799118">
    <property type="component" value="Unassembled WGS sequence"/>
</dbReference>